<dbReference type="EMBL" id="JBHMQV010000009">
    <property type="protein sequence ID" value="MFC0844878.1"/>
    <property type="molecule type" value="Genomic_DNA"/>
</dbReference>
<evidence type="ECO:0000313" key="1">
    <source>
        <dbReference type="EMBL" id="MFC0844878.1"/>
    </source>
</evidence>
<dbReference type="Proteomes" id="UP001589887">
    <property type="component" value="Unassembled WGS sequence"/>
</dbReference>
<gene>
    <name evidence="1" type="ORF">ACFH04_14325</name>
</gene>
<dbReference type="SUPFAM" id="SSF109854">
    <property type="entry name" value="DinB/YfiT-like putative metalloenzymes"/>
    <property type="match status" value="1"/>
</dbReference>
<protein>
    <submittedName>
        <fullName evidence="1">DinB family protein</fullName>
    </submittedName>
</protein>
<accession>A0ABV6TGF9</accession>
<dbReference type="InterPro" id="IPR007061">
    <property type="entry name" value="MST-like"/>
</dbReference>
<dbReference type="RefSeq" id="WP_394319411.1">
    <property type="nucleotide sequence ID" value="NZ_JBHMQV010000009.1"/>
</dbReference>
<organism evidence="1 2">
    <name type="scientific">Streptomyces noboritoensis</name>
    <dbReference type="NCBI Taxonomy" id="67337"/>
    <lineage>
        <taxon>Bacteria</taxon>
        <taxon>Bacillati</taxon>
        <taxon>Actinomycetota</taxon>
        <taxon>Actinomycetes</taxon>
        <taxon>Kitasatosporales</taxon>
        <taxon>Streptomycetaceae</taxon>
        <taxon>Streptomyces</taxon>
    </lineage>
</organism>
<reference evidence="1 2" key="1">
    <citation type="submission" date="2024-09" db="EMBL/GenBank/DDBJ databases">
        <authorList>
            <person name="Sun Q."/>
            <person name="Mori K."/>
        </authorList>
    </citation>
    <scope>NUCLEOTIDE SEQUENCE [LARGE SCALE GENOMIC DNA]</scope>
    <source>
        <strain evidence="1 2">JCM 4557</strain>
    </source>
</reference>
<proteinExistence type="predicted"/>
<dbReference type="InterPro" id="IPR034660">
    <property type="entry name" value="DinB/YfiT-like"/>
</dbReference>
<keyword evidence="2" id="KW-1185">Reference proteome</keyword>
<dbReference type="Gene3D" id="1.20.120.450">
    <property type="entry name" value="dinb family like domain"/>
    <property type="match status" value="1"/>
</dbReference>
<comment type="caution">
    <text evidence="1">The sequence shown here is derived from an EMBL/GenBank/DDBJ whole genome shotgun (WGS) entry which is preliminary data.</text>
</comment>
<sequence length="178" mass="19693">MGTTRTAPDGRPIPPPHADERAMLESWLDFQRATLALKCAGMDDQQVRTASVEPSAMTLLGLVQHMAEIERNWFQRVFAGQDIPFLFGKDGDAGFTLDPDRGIDEALALWRAQIDRGRELIADASLEDSGPLSTENAAVLGEPTVSLRWILIHMIEEYARHNGHADLIRERVDGATGF</sequence>
<evidence type="ECO:0000313" key="2">
    <source>
        <dbReference type="Proteomes" id="UP001589887"/>
    </source>
</evidence>
<dbReference type="Pfam" id="PF04978">
    <property type="entry name" value="MST"/>
    <property type="match status" value="1"/>
</dbReference>
<name>A0ABV6TGF9_9ACTN</name>